<dbReference type="FunFam" id="2.60.40.420:FF:000034">
    <property type="entry name" value="Cupredoxin superfamily protein"/>
    <property type="match status" value="1"/>
</dbReference>
<evidence type="ECO:0000313" key="5">
    <source>
        <dbReference type="EMBL" id="RVW37192.1"/>
    </source>
</evidence>
<dbReference type="GO" id="GO:0009055">
    <property type="term" value="F:electron transfer activity"/>
    <property type="evidence" value="ECO:0007669"/>
    <property type="project" value="InterPro"/>
</dbReference>
<keyword evidence="2" id="KW-0325">Glycoprotein</keyword>
<evidence type="ECO:0000256" key="1">
    <source>
        <dbReference type="ARBA" id="ARBA00023157"/>
    </source>
</evidence>
<comment type="caution">
    <text evidence="5">The sequence shown here is derived from an EMBL/GenBank/DDBJ whole genome shotgun (WGS) entry which is preliminary data.</text>
</comment>
<dbReference type="EMBL" id="QGNW01001544">
    <property type="protein sequence ID" value="RVW37192.1"/>
    <property type="molecule type" value="Genomic_DNA"/>
</dbReference>
<feature type="compositionally biased region" description="Basic and acidic residues" evidence="3">
    <location>
        <begin position="34"/>
        <end position="44"/>
    </location>
</feature>
<dbReference type="Pfam" id="PF02298">
    <property type="entry name" value="Cu_bind_like"/>
    <property type="match status" value="1"/>
</dbReference>
<gene>
    <name evidence="5" type="primary">BCP_12</name>
    <name evidence="5" type="ORF">CK203_088357</name>
</gene>
<evidence type="ECO:0000256" key="3">
    <source>
        <dbReference type="SAM" id="MobiDB-lite"/>
    </source>
</evidence>
<dbReference type="PANTHER" id="PTHR33021">
    <property type="entry name" value="BLUE COPPER PROTEIN"/>
    <property type="match status" value="1"/>
</dbReference>
<name>A0A438DP36_VITVI</name>
<dbReference type="InterPro" id="IPR003245">
    <property type="entry name" value="Phytocyanin_dom"/>
</dbReference>
<dbReference type="PROSITE" id="PS51485">
    <property type="entry name" value="PHYTOCYANIN"/>
    <property type="match status" value="1"/>
</dbReference>
<dbReference type="CDD" id="cd13920">
    <property type="entry name" value="Stellacyanin"/>
    <property type="match status" value="1"/>
</dbReference>
<dbReference type="AlphaFoldDB" id="A0A438DP36"/>
<sequence>MDGHYSGYAYMVKSPNNRSGRRQASNRPSTQRSIRSDQQTRDRSLDGEKPCFVIVPVCSHGGLMIGEVGGMNHIIGKSLGWTIPQNASFYQDWAAPRTFAVGDKLVFLYSSGMHNVIEVSKADYDACTQKNTISVHFSGPTVLKLAKPGDHYFICGLRQHCLRGQKLSIKVAQGQVPVESGADSAKSLFSFRLVSVLLIFVLFMPI</sequence>
<dbReference type="Gene3D" id="2.60.40.420">
    <property type="entry name" value="Cupredoxins - blue copper proteins"/>
    <property type="match status" value="1"/>
</dbReference>
<feature type="compositionally biased region" description="Polar residues" evidence="3">
    <location>
        <begin position="14"/>
        <end position="33"/>
    </location>
</feature>
<dbReference type="Proteomes" id="UP000288805">
    <property type="component" value="Unassembled WGS sequence"/>
</dbReference>
<feature type="region of interest" description="Disordered" evidence="3">
    <location>
        <begin position="11"/>
        <end position="44"/>
    </location>
</feature>
<evidence type="ECO:0000259" key="4">
    <source>
        <dbReference type="PROSITE" id="PS51485"/>
    </source>
</evidence>
<feature type="domain" description="Phytocyanin" evidence="4">
    <location>
        <begin position="71"/>
        <end position="173"/>
    </location>
</feature>
<dbReference type="PANTHER" id="PTHR33021:SF264">
    <property type="entry name" value="OS05G0570900 PROTEIN"/>
    <property type="match status" value="1"/>
</dbReference>
<dbReference type="OrthoDB" id="1916408at2759"/>
<dbReference type="InterPro" id="IPR008972">
    <property type="entry name" value="Cupredoxin"/>
</dbReference>
<dbReference type="SUPFAM" id="SSF49503">
    <property type="entry name" value="Cupredoxins"/>
    <property type="match status" value="1"/>
</dbReference>
<protein>
    <submittedName>
        <fullName evidence="5">Blue copper protein</fullName>
    </submittedName>
</protein>
<evidence type="ECO:0000256" key="2">
    <source>
        <dbReference type="ARBA" id="ARBA00023180"/>
    </source>
</evidence>
<evidence type="ECO:0000313" key="6">
    <source>
        <dbReference type="Proteomes" id="UP000288805"/>
    </source>
</evidence>
<proteinExistence type="predicted"/>
<reference evidence="5 6" key="1">
    <citation type="journal article" date="2018" name="PLoS Genet.">
        <title>Population sequencing reveals clonal diversity and ancestral inbreeding in the grapevine cultivar Chardonnay.</title>
        <authorList>
            <person name="Roach M.J."/>
            <person name="Johnson D.L."/>
            <person name="Bohlmann J."/>
            <person name="van Vuuren H.J."/>
            <person name="Jones S.J."/>
            <person name="Pretorius I.S."/>
            <person name="Schmidt S.A."/>
            <person name="Borneman A.R."/>
        </authorList>
    </citation>
    <scope>NUCLEOTIDE SEQUENCE [LARGE SCALE GENOMIC DNA]</scope>
    <source>
        <strain evidence="6">cv. Chardonnay</strain>
        <tissue evidence="5">Leaf</tissue>
    </source>
</reference>
<organism evidence="5 6">
    <name type="scientific">Vitis vinifera</name>
    <name type="common">Grape</name>
    <dbReference type="NCBI Taxonomy" id="29760"/>
    <lineage>
        <taxon>Eukaryota</taxon>
        <taxon>Viridiplantae</taxon>
        <taxon>Streptophyta</taxon>
        <taxon>Embryophyta</taxon>
        <taxon>Tracheophyta</taxon>
        <taxon>Spermatophyta</taxon>
        <taxon>Magnoliopsida</taxon>
        <taxon>eudicotyledons</taxon>
        <taxon>Gunneridae</taxon>
        <taxon>Pentapetalae</taxon>
        <taxon>rosids</taxon>
        <taxon>Vitales</taxon>
        <taxon>Vitaceae</taxon>
        <taxon>Viteae</taxon>
        <taxon>Vitis</taxon>
    </lineage>
</organism>
<keyword evidence="1" id="KW-1015">Disulfide bond</keyword>
<accession>A0A438DP36</accession>
<dbReference type="InterPro" id="IPR039391">
    <property type="entry name" value="Phytocyanin-like"/>
</dbReference>